<dbReference type="Pfam" id="PF06745">
    <property type="entry name" value="ATPase"/>
    <property type="match status" value="1"/>
</dbReference>
<dbReference type="GO" id="GO:0005524">
    <property type="term" value="F:ATP binding"/>
    <property type="evidence" value="ECO:0007669"/>
    <property type="project" value="UniProtKB-KW"/>
</dbReference>
<name>A0A284VI13_9EURY</name>
<dbReference type="STRING" id="1392998.ANME2D_03179"/>
<dbReference type="AlphaFoldDB" id="A0A284VI13"/>
<sequence length="251" mass="28023">MRIRTGIEGFDELVEGGLLQGRQYLLSGSPGSGKTTFGVQFLVTGAMEGEAGAYIAISESIGTIIEDMSRYNLHVEELIKKNKLFFLDIGPTKDYGQYDEVSTLITASYEQTVSTESPENTPPSPYTVFKNVETLVKQYSIKRLVIDSLSAIRFTSQHPALEERSIGRFIRNLKNLGCTTLLLSELLKPDAYTIEQFASHGVIFLHNYMDKHGNMARALQIIKMRGTKHSCDMHAVEFTDKGLKAMKSLKK</sequence>
<protein>
    <submittedName>
        <fullName evidence="4">Putative circadian clock protein, KaiC</fullName>
        <ecNumber evidence="4">2.7.11.1</ecNumber>
    </submittedName>
</protein>
<dbReference type="RefSeq" id="WP_096203330.1">
    <property type="nucleotide sequence ID" value="NZ_FZMP01000001.1"/>
</dbReference>
<keyword evidence="4" id="KW-0808">Transferase</keyword>
<dbReference type="InterPro" id="IPR014774">
    <property type="entry name" value="KaiC-like_dom"/>
</dbReference>
<dbReference type="PANTHER" id="PTHR43637">
    <property type="entry name" value="UPF0273 PROTEIN TM_0370"/>
    <property type="match status" value="1"/>
</dbReference>
<evidence type="ECO:0000313" key="4">
    <source>
        <dbReference type="EMBL" id="SNQ58908.1"/>
    </source>
</evidence>
<dbReference type="Proteomes" id="UP000218615">
    <property type="component" value="Unassembled WGS sequence"/>
</dbReference>
<proteinExistence type="predicted"/>
<dbReference type="Gene3D" id="3.40.50.300">
    <property type="entry name" value="P-loop containing nucleotide triphosphate hydrolases"/>
    <property type="match status" value="1"/>
</dbReference>
<dbReference type="SUPFAM" id="SSF52540">
    <property type="entry name" value="P-loop containing nucleoside triphosphate hydrolases"/>
    <property type="match status" value="1"/>
</dbReference>
<keyword evidence="5" id="KW-1185">Reference proteome</keyword>
<dbReference type="InterPro" id="IPR010624">
    <property type="entry name" value="KaiC_dom"/>
</dbReference>
<organism evidence="4 5">
    <name type="scientific">Candidatus Methanoperedens nitratireducens</name>
    <dbReference type="NCBI Taxonomy" id="1392998"/>
    <lineage>
        <taxon>Archaea</taxon>
        <taxon>Methanobacteriati</taxon>
        <taxon>Methanobacteriota</taxon>
        <taxon>Stenosarchaea group</taxon>
        <taxon>Methanomicrobia</taxon>
        <taxon>Methanosarcinales</taxon>
        <taxon>ANME-2 cluster</taxon>
        <taxon>Candidatus Methanoperedentaceae</taxon>
        <taxon>Candidatus Methanoperedens</taxon>
    </lineage>
</organism>
<dbReference type="EC" id="2.7.11.1" evidence="4"/>
<dbReference type="InterPro" id="IPR027417">
    <property type="entry name" value="P-loop_NTPase"/>
</dbReference>
<keyword evidence="2" id="KW-0067">ATP-binding</keyword>
<dbReference type="OrthoDB" id="27015at2157"/>
<accession>A0A284VI13</accession>
<evidence type="ECO:0000259" key="3">
    <source>
        <dbReference type="PROSITE" id="PS51146"/>
    </source>
</evidence>
<dbReference type="EMBL" id="FZMP01000001">
    <property type="protein sequence ID" value="SNQ58908.1"/>
    <property type="molecule type" value="Genomic_DNA"/>
</dbReference>
<evidence type="ECO:0000313" key="5">
    <source>
        <dbReference type="Proteomes" id="UP000218615"/>
    </source>
</evidence>
<evidence type="ECO:0000256" key="1">
    <source>
        <dbReference type="ARBA" id="ARBA00022741"/>
    </source>
</evidence>
<feature type="domain" description="KaiC" evidence="3">
    <location>
        <begin position="1"/>
        <end position="251"/>
    </location>
</feature>
<reference evidence="5" key="1">
    <citation type="submission" date="2017-06" db="EMBL/GenBank/DDBJ databases">
        <authorList>
            <person name="Cremers G."/>
        </authorList>
    </citation>
    <scope>NUCLEOTIDE SEQUENCE [LARGE SCALE GENOMIC DNA]</scope>
</reference>
<dbReference type="GO" id="GO:0004674">
    <property type="term" value="F:protein serine/threonine kinase activity"/>
    <property type="evidence" value="ECO:0007669"/>
    <property type="project" value="UniProtKB-EC"/>
</dbReference>
<gene>
    <name evidence="4" type="ORF">MNV_10036</name>
</gene>
<dbReference type="PROSITE" id="PS51146">
    <property type="entry name" value="KAIC"/>
    <property type="match status" value="1"/>
</dbReference>
<evidence type="ECO:0000256" key="2">
    <source>
        <dbReference type="ARBA" id="ARBA00022840"/>
    </source>
</evidence>
<keyword evidence="1" id="KW-0547">Nucleotide-binding</keyword>
<dbReference type="PANTHER" id="PTHR43637:SF1">
    <property type="entry name" value="UPF0273 PROTEIN TM_0370"/>
    <property type="match status" value="1"/>
</dbReference>